<protein>
    <submittedName>
        <fullName evidence="2">(pine wood nematode) hypothetical protein</fullName>
    </submittedName>
</protein>
<reference evidence="3" key="2">
    <citation type="submission" date="2020-08" db="EMBL/GenBank/DDBJ databases">
        <authorList>
            <person name="Kikuchi T."/>
        </authorList>
    </citation>
    <scope>NUCLEOTIDE SEQUENCE</scope>
    <source>
        <strain evidence="2">Ka4C1</strain>
    </source>
</reference>
<sequence length="91" mass="10718">MFNFRLTRVPSISTHSSVNQAICMAMLCNLPNKQIDDTCLGYLLLRVHCSQLQERYESPVNRSSKTRRDREKGEGREETRDYMNIRLDYNC</sequence>
<gene>
    <name evidence="2" type="ORF">BXYJ_LOCUS2156</name>
</gene>
<evidence type="ECO:0000256" key="1">
    <source>
        <dbReference type="SAM" id="MobiDB-lite"/>
    </source>
</evidence>
<accession>A0A1I7S7Y4</accession>
<organism evidence="4 6">
    <name type="scientific">Bursaphelenchus xylophilus</name>
    <name type="common">Pinewood nematode worm</name>
    <name type="synonym">Aphelenchoides xylophilus</name>
    <dbReference type="NCBI Taxonomy" id="6326"/>
    <lineage>
        <taxon>Eukaryota</taxon>
        <taxon>Metazoa</taxon>
        <taxon>Ecdysozoa</taxon>
        <taxon>Nematoda</taxon>
        <taxon>Chromadorea</taxon>
        <taxon>Rhabditida</taxon>
        <taxon>Tylenchina</taxon>
        <taxon>Tylenchomorpha</taxon>
        <taxon>Aphelenchoidea</taxon>
        <taxon>Aphelenchoididae</taxon>
        <taxon>Bursaphelenchus</taxon>
    </lineage>
</organism>
<proteinExistence type="predicted"/>
<keyword evidence="5" id="KW-1185">Reference proteome</keyword>
<dbReference type="EMBL" id="CAJFDI010000001">
    <property type="protein sequence ID" value="CAD5210893.1"/>
    <property type="molecule type" value="Genomic_DNA"/>
</dbReference>
<evidence type="ECO:0000313" key="2">
    <source>
        <dbReference type="EMBL" id="CAD5210893.1"/>
    </source>
</evidence>
<dbReference type="Proteomes" id="UP000659654">
    <property type="component" value="Unassembled WGS sequence"/>
</dbReference>
<dbReference type="WBParaSite" id="BXY_0912700.1">
    <property type="protein sequence ID" value="BXY_0912700.1"/>
    <property type="gene ID" value="BXY_0912700"/>
</dbReference>
<reference evidence="6" key="1">
    <citation type="submission" date="2016-11" db="UniProtKB">
        <authorList>
            <consortium name="WormBaseParasite"/>
        </authorList>
    </citation>
    <scope>IDENTIFICATION</scope>
</reference>
<evidence type="ECO:0000313" key="5">
    <source>
        <dbReference type="Proteomes" id="UP000659654"/>
    </source>
</evidence>
<name>A0A1I7S7Y4_BURXY</name>
<evidence type="ECO:0000313" key="6">
    <source>
        <dbReference type="WBParaSite" id="BXY_0912700.1"/>
    </source>
</evidence>
<dbReference type="Proteomes" id="UP000095284">
    <property type="component" value="Unplaced"/>
</dbReference>
<evidence type="ECO:0000313" key="3">
    <source>
        <dbReference type="EMBL" id="CAG9087227.1"/>
    </source>
</evidence>
<feature type="compositionally biased region" description="Basic and acidic residues" evidence="1">
    <location>
        <begin position="66"/>
        <end position="83"/>
    </location>
</feature>
<feature type="region of interest" description="Disordered" evidence="1">
    <location>
        <begin position="55"/>
        <end position="83"/>
    </location>
</feature>
<dbReference type="EMBL" id="CAJFCV020000001">
    <property type="protein sequence ID" value="CAG9087227.1"/>
    <property type="molecule type" value="Genomic_DNA"/>
</dbReference>
<dbReference type="AlphaFoldDB" id="A0A1I7S7Y4"/>
<dbReference type="Proteomes" id="UP000582659">
    <property type="component" value="Unassembled WGS sequence"/>
</dbReference>
<evidence type="ECO:0000313" key="4">
    <source>
        <dbReference type="Proteomes" id="UP000095284"/>
    </source>
</evidence>